<dbReference type="Proteomes" id="UP001168575">
    <property type="component" value="Unassembled WGS sequence"/>
</dbReference>
<keyword evidence="7" id="KW-1185">Reference proteome</keyword>
<accession>A0AA43RKM0</accession>
<name>A0AA43RKM0_9ACTN</name>
<comment type="catalytic activity">
    <reaction evidence="4">
        <text>L-methionyl-tRNA(fMet) + (6R)-10-formyltetrahydrofolate = N-formyl-L-methionyl-tRNA(fMet) + (6S)-5,6,7,8-tetrahydrofolate + H(+)</text>
        <dbReference type="Rhea" id="RHEA:24380"/>
        <dbReference type="Rhea" id="RHEA-COMP:9952"/>
        <dbReference type="Rhea" id="RHEA-COMP:9953"/>
        <dbReference type="ChEBI" id="CHEBI:15378"/>
        <dbReference type="ChEBI" id="CHEBI:57453"/>
        <dbReference type="ChEBI" id="CHEBI:78530"/>
        <dbReference type="ChEBI" id="CHEBI:78844"/>
        <dbReference type="ChEBI" id="CHEBI:195366"/>
        <dbReference type="EC" id="2.1.2.9"/>
    </reaction>
</comment>
<comment type="function">
    <text evidence="1">Attaches a formyl group to the free amino group of methionyl-tRNA(fMet). The formyl group appears to play a dual role in the initiator identity of N-formylmethionyl-tRNA by promoting its recognition by IF2 and preventing the misappropriation of this tRNA by the elongation apparatus.</text>
</comment>
<evidence type="ECO:0000256" key="3">
    <source>
        <dbReference type="ARBA" id="ARBA00016014"/>
    </source>
</evidence>
<dbReference type="AlphaFoldDB" id="A0AA43RKM0"/>
<dbReference type="SUPFAM" id="SSF50486">
    <property type="entry name" value="FMT C-terminal domain-like"/>
    <property type="match status" value="1"/>
</dbReference>
<dbReference type="InterPro" id="IPR037022">
    <property type="entry name" value="Formyl_trans_C_sf"/>
</dbReference>
<dbReference type="InterPro" id="IPR005793">
    <property type="entry name" value="Formyl_trans_C"/>
</dbReference>
<dbReference type="InterPro" id="IPR011034">
    <property type="entry name" value="Formyl_transferase-like_C_sf"/>
</dbReference>
<evidence type="ECO:0000313" key="7">
    <source>
        <dbReference type="Proteomes" id="UP001168575"/>
    </source>
</evidence>
<dbReference type="EC" id="2.1.2.9" evidence="2"/>
<comment type="caution">
    <text evidence="6">The sequence shown here is derived from an EMBL/GenBank/DDBJ whole genome shotgun (WGS) entry which is preliminary data.</text>
</comment>
<evidence type="ECO:0000256" key="4">
    <source>
        <dbReference type="ARBA" id="ARBA00048558"/>
    </source>
</evidence>
<evidence type="ECO:0000256" key="1">
    <source>
        <dbReference type="ARBA" id="ARBA00002606"/>
    </source>
</evidence>
<evidence type="ECO:0000313" key="6">
    <source>
        <dbReference type="EMBL" id="MDO4842526.1"/>
    </source>
</evidence>
<organism evidence="6 7">
    <name type="scientific">Phoenicibacter congonensis</name>
    <dbReference type="NCBI Taxonomy" id="1944646"/>
    <lineage>
        <taxon>Bacteria</taxon>
        <taxon>Bacillati</taxon>
        <taxon>Actinomycetota</taxon>
        <taxon>Coriobacteriia</taxon>
        <taxon>Eggerthellales</taxon>
        <taxon>Eggerthellaceae</taxon>
        <taxon>Phoenicibacter</taxon>
    </lineage>
</organism>
<feature type="domain" description="Formyl transferase C-terminal" evidence="5">
    <location>
        <begin position="6"/>
        <end position="85"/>
    </location>
</feature>
<evidence type="ECO:0000256" key="2">
    <source>
        <dbReference type="ARBA" id="ARBA00012261"/>
    </source>
</evidence>
<sequence length="98" mass="10049">ESDSAAENVQRVLASADSHPAKCVIDGKVVRVIEAKVAEQDAAAASVSWAGKKLVLSCEAGALQVLRVKPDGKKEMDASSFVAGSPAIRSGEASWGAI</sequence>
<dbReference type="GO" id="GO:0004479">
    <property type="term" value="F:methionyl-tRNA formyltransferase activity"/>
    <property type="evidence" value="ECO:0007669"/>
    <property type="project" value="UniProtKB-EC"/>
</dbReference>
<dbReference type="Gene3D" id="3.10.25.10">
    <property type="entry name" value="Formyl transferase, C-terminal domain"/>
    <property type="match status" value="1"/>
</dbReference>
<gene>
    <name evidence="6" type="ORF">Q3982_07625</name>
</gene>
<dbReference type="Pfam" id="PF02911">
    <property type="entry name" value="Formyl_trans_C"/>
    <property type="match status" value="1"/>
</dbReference>
<reference evidence="6" key="1">
    <citation type="submission" date="2023-07" db="EMBL/GenBank/DDBJ databases">
        <title>Between Cages and Wild: Unraveling the Impact of Captivity on Animal Microbiomes and Antimicrobial Resistance.</title>
        <authorList>
            <person name="Schmartz G.P."/>
            <person name="Rehner J."/>
            <person name="Schuff M.J."/>
            <person name="Becker S.L."/>
            <person name="Kravczyk M."/>
            <person name="Gurevich A."/>
            <person name="Francke R."/>
            <person name="Mueller R."/>
            <person name="Keller V."/>
            <person name="Keller A."/>
        </authorList>
    </citation>
    <scope>NUCLEOTIDE SEQUENCE</scope>
    <source>
        <strain evidence="6">S12M_St_49</strain>
    </source>
</reference>
<protein>
    <recommendedName>
        <fullName evidence="3">Methionyl-tRNA formyltransferase</fullName>
        <ecNumber evidence="2">2.1.2.9</ecNumber>
    </recommendedName>
</protein>
<proteinExistence type="predicted"/>
<evidence type="ECO:0000259" key="5">
    <source>
        <dbReference type="Pfam" id="PF02911"/>
    </source>
</evidence>
<dbReference type="EMBL" id="JAUMVS010000202">
    <property type="protein sequence ID" value="MDO4842526.1"/>
    <property type="molecule type" value="Genomic_DNA"/>
</dbReference>
<feature type="non-terminal residue" evidence="6">
    <location>
        <position position="1"/>
    </location>
</feature>